<evidence type="ECO:0000313" key="8">
    <source>
        <dbReference type="EMBL" id="EPE02703.1"/>
    </source>
</evidence>
<dbReference type="InterPro" id="IPR051178">
    <property type="entry name" value="TfdA_dioxygenase"/>
</dbReference>
<accession>S3C941</accession>
<comment type="similarity">
    <text evidence="2">Belongs to the TfdA dioxygenase family.</text>
</comment>
<dbReference type="GO" id="GO:0051213">
    <property type="term" value="F:dioxygenase activity"/>
    <property type="evidence" value="ECO:0007669"/>
    <property type="project" value="UniProtKB-KW"/>
</dbReference>
<dbReference type="HOGENOM" id="CLU_046574_1_0_1"/>
<dbReference type="eggNOG" id="ENOG502QS34">
    <property type="taxonomic scope" value="Eukaryota"/>
</dbReference>
<dbReference type="Gene3D" id="3.60.130.10">
    <property type="entry name" value="Clavaminate synthase-like"/>
    <property type="match status" value="1"/>
</dbReference>
<keyword evidence="4 8" id="KW-0223">Dioxygenase</keyword>
<dbReference type="GO" id="GO:0046872">
    <property type="term" value="F:metal ion binding"/>
    <property type="evidence" value="ECO:0007669"/>
    <property type="project" value="UniProtKB-KW"/>
</dbReference>
<sequence length="393" mass="43897">MPHSEEALRVIPLPAHVRRDSMVGAEVTLPHAMRHLDPESLSDKDRKTLRDGLFDNGVVVIRNQQGLDPALMPRLAQLFDATAGHIHSGGDKVVTDKRNILAQNNGSRVPRAPQVTVIGKGKWLGYEGIPELDMKHVSQTTFHANPLSKNDLDAGFTRPYRWHMDAPLYERLPGFVTSLHSIKNPTLPDQKLHFPSGEVLDIPAGGTAFYSGARAFQLLSDDEKEFALNTTVQYAPRAYEWILNCKATDDGLTIASSGAEKSFDDLPGWTWDKVHAFPMVWRNAGNGEPHLQVLGCCVYALHTKDPVTGKVTVMSDLEEVRKTCHKLTSKVYKPQTLYVHRWQEGDLVIFHNRGVVHSITGELTKPSTDDDPEKRLLWQCSMLSGTFPEAYRP</sequence>
<dbReference type="OMA" id="QYAPRAY"/>
<dbReference type="InterPro" id="IPR003819">
    <property type="entry name" value="TauD/TfdA-like"/>
</dbReference>
<evidence type="ECO:0000256" key="6">
    <source>
        <dbReference type="ARBA" id="ARBA00023004"/>
    </source>
</evidence>
<dbReference type="EMBL" id="KE148175">
    <property type="protein sequence ID" value="EPE02703.1"/>
    <property type="molecule type" value="Genomic_DNA"/>
</dbReference>
<proteinExistence type="inferred from homology"/>
<keyword evidence="3" id="KW-0479">Metal-binding</keyword>
<evidence type="ECO:0000256" key="1">
    <source>
        <dbReference type="ARBA" id="ARBA00001954"/>
    </source>
</evidence>
<comment type="cofactor">
    <cofactor evidence="1">
        <name>Fe(2+)</name>
        <dbReference type="ChEBI" id="CHEBI:29033"/>
    </cofactor>
</comment>
<dbReference type="OrthoDB" id="93019at2759"/>
<dbReference type="InterPro" id="IPR042098">
    <property type="entry name" value="TauD-like_sf"/>
</dbReference>
<evidence type="ECO:0000256" key="5">
    <source>
        <dbReference type="ARBA" id="ARBA00023002"/>
    </source>
</evidence>
<keyword evidence="6" id="KW-0408">Iron</keyword>
<dbReference type="Pfam" id="PF02668">
    <property type="entry name" value="TauD"/>
    <property type="match status" value="1"/>
</dbReference>
<dbReference type="AlphaFoldDB" id="S3C941"/>
<evidence type="ECO:0000313" key="9">
    <source>
        <dbReference type="Proteomes" id="UP000016923"/>
    </source>
</evidence>
<evidence type="ECO:0000259" key="7">
    <source>
        <dbReference type="Pfam" id="PF02668"/>
    </source>
</evidence>
<organism evidence="8 9">
    <name type="scientific">Ophiostoma piceae (strain UAMH 11346)</name>
    <name type="common">Sap stain fungus</name>
    <dbReference type="NCBI Taxonomy" id="1262450"/>
    <lineage>
        <taxon>Eukaryota</taxon>
        <taxon>Fungi</taxon>
        <taxon>Dikarya</taxon>
        <taxon>Ascomycota</taxon>
        <taxon>Pezizomycotina</taxon>
        <taxon>Sordariomycetes</taxon>
        <taxon>Sordariomycetidae</taxon>
        <taxon>Ophiostomatales</taxon>
        <taxon>Ophiostomataceae</taxon>
        <taxon>Ophiostoma</taxon>
    </lineage>
</organism>
<dbReference type="VEuPathDB" id="FungiDB:F503_04052"/>
<evidence type="ECO:0000256" key="4">
    <source>
        <dbReference type="ARBA" id="ARBA00022964"/>
    </source>
</evidence>
<evidence type="ECO:0000256" key="3">
    <source>
        <dbReference type="ARBA" id="ARBA00022723"/>
    </source>
</evidence>
<keyword evidence="9" id="KW-1185">Reference proteome</keyword>
<dbReference type="Proteomes" id="UP000016923">
    <property type="component" value="Unassembled WGS sequence"/>
</dbReference>
<dbReference type="PANTHER" id="PTHR43779:SF2">
    <property type="entry name" value="ALPHA-KETOGLUTARATE-DEPENDENT XANTHINE DIOXYGENASE XAN1"/>
    <property type="match status" value="1"/>
</dbReference>
<evidence type="ECO:0000256" key="2">
    <source>
        <dbReference type="ARBA" id="ARBA00005896"/>
    </source>
</evidence>
<protein>
    <submittedName>
        <fullName evidence="8">Alpha-ketoglutarate dependent xanthine dioxygenase</fullName>
    </submittedName>
</protein>
<dbReference type="SUPFAM" id="SSF51197">
    <property type="entry name" value="Clavaminate synthase-like"/>
    <property type="match status" value="1"/>
</dbReference>
<reference evidence="8 9" key="1">
    <citation type="journal article" date="2013" name="BMC Genomics">
        <title>The genome and transcriptome of the pine saprophyte Ophiostoma piceae, and a comparison with the bark beetle-associated pine pathogen Grosmannia clavigera.</title>
        <authorList>
            <person name="Haridas S."/>
            <person name="Wang Y."/>
            <person name="Lim L."/>
            <person name="Massoumi Alamouti S."/>
            <person name="Jackman S."/>
            <person name="Docking R."/>
            <person name="Robertson G."/>
            <person name="Birol I."/>
            <person name="Bohlmann J."/>
            <person name="Breuil C."/>
        </authorList>
    </citation>
    <scope>NUCLEOTIDE SEQUENCE [LARGE SCALE GENOMIC DNA]</scope>
    <source>
        <strain evidence="8 9">UAMH 11346</strain>
    </source>
</reference>
<feature type="domain" description="TauD/TfdA-like" evidence="7">
    <location>
        <begin position="37"/>
        <end position="380"/>
    </location>
</feature>
<dbReference type="STRING" id="1262450.S3C941"/>
<dbReference type="PANTHER" id="PTHR43779">
    <property type="entry name" value="DIOXYGENASE RV0097-RELATED"/>
    <property type="match status" value="1"/>
</dbReference>
<keyword evidence="5" id="KW-0560">Oxidoreductase</keyword>
<gene>
    <name evidence="8" type="ORF">F503_04052</name>
</gene>
<name>S3C941_OPHP1</name>